<name>A0A4R3JIT8_9FIRM</name>
<protein>
    <submittedName>
        <fullName evidence="2">Uncharacterized protein</fullName>
    </submittedName>
</protein>
<dbReference type="Proteomes" id="UP000702954">
    <property type="component" value="Unassembled WGS sequence"/>
</dbReference>
<dbReference type="EMBL" id="BHEO01000008">
    <property type="protein sequence ID" value="GBU06550.1"/>
    <property type="molecule type" value="Genomic_DNA"/>
</dbReference>
<dbReference type="EMBL" id="SLZV01000019">
    <property type="protein sequence ID" value="TCS66130.1"/>
    <property type="molecule type" value="Genomic_DNA"/>
</dbReference>
<dbReference type="AlphaFoldDB" id="A0A4R3JIT8"/>
<comment type="caution">
    <text evidence="2">The sequence shown here is derived from an EMBL/GenBank/DDBJ whole genome shotgun (WGS) entry which is preliminary data.</text>
</comment>
<gene>
    <name evidence="2" type="ORF">EDD74_11928</name>
    <name evidence="1" type="ORF">FAEUMB_30910</name>
</gene>
<evidence type="ECO:0000313" key="3">
    <source>
        <dbReference type="Proteomes" id="UP000294613"/>
    </source>
</evidence>
<organism evidence="2 3">
    <name type="scientific">Faecalimonas umbilicata</name>
    <dbReference type="NCBI Taxonomy" id="1912855"/>
    <lineage>
        <taxon>Bacteria</taxon>
        <taxon>Bacillati</taxon>
        <taxon>Bacillota</taxon>
        <taxon>Clostridia</taxon>
        <taxon>Lachnospirales</taxon>
        <taxon>Lachnospiraceae</taxon>
        <taxon>Faecalimonas</taxon>
    </lineage>
</organism>
<sequence length="204" mass="23634">MGNEINGQMNIFDFIITSEEPPVLLYPGNEVFVVTKGDIERFYVEERKSWICGSDNENRGYSISNGRTYNVVTNMDIGSCAFLEHDRAKMKAEEYINSHDVILADDIRIVKTVAYGYRRKVDDRDMVSFYCTLDNGELYMKEFMTFCHIVKNTKKAIEKFMSQQEFEFEDPVRINCIVNPKNMYKCKGTNDWLYTEAGCAYGIG</sequence>
<evidence type="ECO:0000313" key="1">
    <source>
        <dbReference type="EMBL" id="GBU06550.1"/>
    </source>
</evidence>
<dbReference type="Proteomes" id="UP000294613">
    <property type="component" value="Unassembled WGS sequence"/>
</dbReference>
<reference evidence="1 4" key="1">
    <citation type="journal article" date="2018" name="Int. J. Syst. Evol. Microbiol.">
        <title>Draft Genome Sequence of Faecalimonas umbilicata JCM 30896T, an Acetate-Producing Bacterium Isolated from Human Feces.</title>
        <authorList>
            <person name="Sakamoto M."/>
            <person name="Ikeyama N."/>
            <person name="Yuki M."/>
            <person name="Ohkuma M."/>
        </authorList>
    </citation>
    <scope>NUCLEOTIDE SEQUENCE [LARGE SCALE GENOMIC DNA]</scope>
    <source>
        <strain evidence="1 4">EGH7</strain>
    </source>
</reference>
<accession>A0A4R3JIT8</accession>
<keyword evidence="4" id="KW-1185">Reference proteome</keyword>
<proteinExistence type="predicted"/>
<reference evidence="2 3" key="2">
    <citation type="submission" date="2019-03" db="EMBL/GenBank/DDBJ databases">
        <title>Genomic Encyclopedia of Type Strains, Phase IV (KMG-IV): sequencing the most valuable type-strain genomes for metagenomic binning, comparative biology and taxonomic classification.</title>
        <authorList>
            <person name="Goeker M."/>
        </authorList>
    </citation>
    <scope>NUCLEOTIDE SEQUENCE [LARGE SCALE GENOMIC DNA]</scope>
    <source>
        <strain evidence="2 3">DSM 103426</strain>
    </source>
</reference>
<evidence type="ECO:0000313" key="2">
    <source>
        <dbReference type="EMBL" id="TCS66130.1"/>
    </source>
</evidence>
<evidence type="ECO:0000313" key="4">
    <source>
        <dbReference type="Proteomes" id="UP000702954"/>
    </source>
</evidence>